<dbReference type="CDD" id="cd00635">
    <property type="entry name" value="PLPDE_III_YBL036c_like"/>
    <property type="match status" value="1"/>
</dbReference>
<dbReference type="NCBIfam" id="TIGR00044">
    <property type="entry name" value="YggS family pyridoxal phosphate-dependent enzyme"/>
    <property type="match status" value="1"/>
</dbReference>
<dbReference type="PIRSF" id="PIRSF004848">
    <property type="entry name" value="YBL036c_PLPDEIII"/>
    <property type="match status" value="1"/>
</dbReference>
<accession>A0A1H5AWX4</accession>
<dbReference type="InterPro" id="IPR011078">
    <property type="entry name" value="PyrdxlP_homeostasis"/>
</dbReference>
<name>A0A1H5AWX4_9NOCA</name>
<dbReference type="Pfam" id="PF01168">
    <property type="entry name" value="Ala_racemase_N"/>
    <property type="match status" value="1"/>
</dbReference>
<evidence type="ECO:0000256" key="3">
    <source>
        <dbReference type="PIRSR" id="PIRSR004848-1"/>
    </source>
</evidence>
<gene>
    <name evidence="6" type="ORF">SAMN04490239_8398</name>
</gene>
<comment type="cofactor">
    <cofactor evidence="3">
        <name>pyridoxal 5'-phosphate</name>
        <dbReference type="ChEBI" id="CHEBI:597326"/>
    </cofactor>
</comment>
<keyword evidence="1 2" id="KW-0663">Pyridoxal phosphate</keyword>
<protein>
    <recommendedName>
        <fullName evidence="2">Pyridoxal phosphate homeostasis protein</fullName>
        <shortName evidence="2">PLP homeostasis protein</shortName>
    </recommendedName>
</protein>
<dbReference type="InterPro" id="IPR029066">
    <property type="entry name" value="PLP-binding_barrel"/>
</dbReference>
<dbReference type="EMBL" id="FNSV01000005">
    <property type="protein sequence ID" value="SED46873.1"/>
    <property type="molecule type" value="Genomic_DNA"/>
</dbReference>
<evidence type="ECO:0000313" key="6">
    <source>
        <dbReference type="EMBL" id="SED46873.1"/>
    </source>
</evidence>
<evidence type="ECO:0000256" key="4">
    <source>
        <dbReference type="RuleBase" id="RU004514"/>
    </source>
</evidence>
<proteinExistence type="inferred from homology"/>
<keyword evidence="7" id="KW-1185">Reference proteome</keyword>
<evidence type="ECO:0000256" key="1">
    <source>
        <dbReference type="ARBA" id="ARBA00022898"/>
    </source>
</evidence>
<dbReference type="PANTHER" id="PTHR10146">
    <property type="entry name" value="PROLINE SYNTHETASE CO-TRANSCRIBED BACTERIAL HOMOLOG PROTEIN"/>
    <property type="match status" value="1"/>
</dbReference>
<dbReference type="HAMAP" id="MF_02087">
    <property type="entry name" value="PLP_homeostasis"/>
    <property type="match status" value="1"/>
</dbReference>
<organism evidence="6 7">
    <name type="scientific">Rhodococcus koreensis</name>
    <dbReference type="NCBI Taxonomy" id="99653"/>
    <lineage>
        <taxon>Bacteria</taxon>
        <taxon>Bacillati</taxon>
        <taxon>Actinomycetota</taxon>
        <taxon>Actinomycetes</taxon>
        <taxon>Mycobacteriales</taxon>
        <taxon>Nocardiaceae</taxon>
        <taxon>Rhodococcus</taxon>
    </lineage>
</organism>
<dbReference type="InterPro" id="IPR001608">
    <property type="entry name" value="Ala_racemase_N"/>
</dbReference>
<sequence length="258" mass="27616">MTTAGDAGERFGVGVETMSRVGDIEAALGAVRARLDAACRDAGREPSEVSLLPVTKFFPESDARILYDLGCREFGESREQEATAKIAEFRTAVTDPSVRWHMIGHLQRNKAKAVAHWAYAIHSVDSERLVGALGRAAATALEAGERPAPLRVLLQVSLDGDPQRGGAAIADLDRLAAQVQSSPGLEYRGLMAVPPIDADPDAAFEELHNIHARLQRDHPDATELSAGMTNDLEHAVRHGSTCVRVGTALLGSRPITSK</sequence>
<dbReference type="SUPFAM" id="SSF51419">
    <property type="entry name" value="PLP-binding barrel"/>
    <property type="match status" value="1"/>
</dbReference>
<comment type="similarity">
    <text evidence="2 4">Belongs to the pyridoxal phosphate-binding protein YggS/PROSC family.</text>
</comment>
<dbReference type="GO" id="GO:0030170">
    <property type="term" value="F:pyridoxal phosphate binding"/>
    <property type="evidence" value="ECO:0007669"/>
    <property type="project" value="UniProtKB-UniRule"/>
</dbReference>
<evidence type="ECO:0000256" key="2">
    <source>
        <dbReference type="HAMAP-Rule" id="MF_02087"/>
    </source>
</evidence>
<feature type="domain" description="Alanine racemase N-terminal" evidence="5">
    <location>
        <begin position="63"/>
        <end position="254"/>
    </location>
</feature>
<dbReference type="Gene3D" id="3.20.20.10">
    <property type="entry name" value="Alanine racemase"/>
    <property type="match status" value="1"/>
</dbReference>
<dbReference type="Proteomes" id="UP000183561">
    <property type="component" value="Unassembled WGS sequence"/>
</dbReference>
<dbReference type="PROSITE" id="PS01211">
    <property type="entry name" value="UPF0001"/>
    <property type="match status" value="1"/>
</dbReference>
<reference evidence="7" key="1">
    <citation type="submission" date="2016-10" db="EMBL/GenBank/DDBJ databases">
        <authorList>
            <person name="Varghese N."/>
            <person name="Submissions S."/>
        </authorList>
    </citation>
    <scope>NUCLEOTIDE SEQUENCE [LARGE SCALE GENOMIC DNA]</scope>
    <source>
        <strain evidence="7">DSM 44498</strain>
    </source>
</reference>
<feature type="modified residue" description="N6-(pyridoxal phosphate)lysine" evidence="2 3">
    <location>
        <position position="56"/>
    </location>
</feature>
<comment type="function">
    <text evidence="2">Pyridoxal 5'-phosphate (PLP)-binding protein, which is involved in PLP homeostasis.</text>
</comment>
<evidence type="ECO:0000259" key="5">
    <source>
        <dbReference type="Pfam" id="PF01168"/>
    </source>
</evidence>
<dbReference type="PANTHER" id="PTHR10146:SF14">
    <property type="entry name" value="PYRIDOXAL PHOSPHATE HOMEOSTASIS PROTEIN"/>
    <property type="match status" value="1"/>
</dbReference>
<evidence type="ECO:0000313" key="7">
    <source>
        <dbReference type="Proteomes" id="UP000183561"/>
    </source>
</evidence>
<dbReference type="AlphaFoldDB" id="A0A1H5AWX4"/>